<evidence type="ECO:0000256" key="1">
    <source>
        <dbReference type="SAM" id="MobiDB-lite"/>
    </source>
</evidence>
<evidence type="ECO:0000313" key="2">
    <source>
        <dbReference type="EMBL" id="KAF0825324.1"/>
    </source>
</evidence>
<protein>
    <submittedName>
        <fullName evidence="2">Uncharacterized protein</fullName>
    </submittedName>
</protein>
<organism evidence="2 3">
    <name type="scientific">Cytobacillus firmus</name>
    <name type="common">Bacillus firmus</name>
    <dbReference type="NCBI Taxonomy" id="1399"/>
    <lineage>
        <taxon>Bacteria</taxon>
        <taxon>Bacillati</taxon>
        <taxon>Bacillota</taxon>
        <taxon>Bacilli</taxon>
        <taxon>Bacillales</taxon>
        <taxon>Bacillaceae</taxon>
        <taxon>Cytobacillus</taxon>
    </lineage>
</organism>
<name>A0A800NEG9_CYTFI</name>
<comment type="caution">
    <text evidence="2">The sequence shown here is derived from an EMBL/GenBank/DDBJ whole genome shotgun (WGS) entry which is preliminary data.</text>
</comment>
<feature type="region of interest" description="Disordered" evidence="1">
    <location>
        <begin position="26"/>
        <end position="47"/>
    </location>
</feature>
<proteinExistence type="predicted"/>
<dbReference type="Proteomes" id="UP000465778">
    <property type="component" value="Unassembled WGS sequence"/>
</dbReference>
<reference evidence="2 3" key="1">
    <citation type="journal article" date="2020" name="G3 (Bethesda)">
        <title>Whole Genome Sequencing and Comparative Genomics of Two Nematicidal Bacillus Strains Reveals a Wide Range of Possible Virulence Factors.</title>
        <authorList>
            <person name="Susic N."/>
            <person name="Janezic S."/>
            <person name="Rupnik M."/>
            <person name="Geric Stare B."/>
        </authorList>
    </citation>
    <scope>NUCLEOTIDE SEQUENCE [LARGE SCALE GENOMIC DNA]</scope>
    <source>
        <strain evidence="2 3">I-1582</strain>
    </source>
</reference>
<sequence>MVKPCCRAGFFFLRRVHSQLRTVGAGKVDIESEPGSTSDRAGGKPGI</sequence>
<gene>
    <name evidence="2" type="ORF">KIS1582_0868</name>
</gene>
<evidence type="ECO:0000313" key="3">
    <source>
        <dbReference type="Proteomes" id="UP000465778"/>
    </source>
</evidence>
<dbReference type="AlphaFoldDB" id="A0A800NEG9"/>
<dbReference type="EMBL" id="VDEM01000005">
    <property type="protein sequence ID" value="KAF0825324.1"/>
    <property type="molecule type" value="Genomic_DNA"/>
</dbReference>
<accession>A0A800NEG9</accession>